<dbReference type="Gene3D" id="1.25.40.10">
    <property type="entry name" value="Tetratricopeptide repeat domain"/>
    <property type="match status" value="1"/>
</dbReference>
<keyword evidence="2" id="KW-1185">Reference proteome</keyword>
<organism evidence="1 2">
    <name type="scientific">Massariosphaeria phaeospora</name>
    <dbReference type="NCBI Taxonomy" id="100035"/>
    <lineage>
        <taxon>Eukaryota</taxon>
        <taxon>Fungi</taxon>
        <taxon>Dikarya</taxon>
        <taxon>Ascomycota</taxon>
        <taxon>Pezizomycotina</taxon>
        <taxon>Dothideomycetes</taxon>
        <taxon>Pleosporomycetidae</taxon>
        <taxon>Pleosporales</taxon>
        <taxon>Pleosporales incertae sedis</taxon>
        <taxon>Massariosphaeria</taxon>
    </lineage>
</organism>
<evidence type="ECO:0000313" key="2">
    <source>
        <dbReference type="Proteomes" id="UP000481861"/>
    </source>
</evidence>
<dbReference type="OrthoDB" id="3925022at2759"/>
<comment type="caution">
    <text evidence="1">The sequence shown here is derived from an EMBL/GenBank/DDBJ whole genome shotgun (WGS) entry which is preliminary data.</text>
</comment>
<evidence type="ECO:0008006" key="3">
    <source>
        <dbReference type="Google" id="ProtNLM"/>
    </source>
</evidence>
<reference evidence="1 2" key="1">
    <citation type="submission" date="2020-01" db="EMBL/GenBank/DDBJ databases">
        <authorList>
            <consortium name="DOE Joint Genome Institute"/>
            <person name="Haridas S."/>
            <person name="Albert R."/>
            <person name="Binder M."/>
            <person name="Bloem J."/>
            <person name="Labutti K."/>
            <person name="Salamov A."/>
            <person name="Andreopoulos B."/>
            <person name="Baker S.E."/>
            <person name="Barry K."/>
            <person name="Bills G."/>
            <person name="Bluhm B.H."/>
            <person name="Cannon C."/>
            <person name="Castanera R."/>
            <person name="Culley D.E."/>
            <person name="Daum C."/>
            <person name="Ezra D."/>
            <person name="Gonzalez J.B."/>
            <person name="Henrissat B."/>
            <person name="Kuo A."/>
            <person name="Liang C."/>
            <person name="Lipzen A."/>
            <person name="Lutzoni F."/>
            <person name="Magnuson J."/>
            <person name="Mondo S."/>
            <person name="Nolan M."/>
            <person name="Ohm R."/>
            <person name="Pangilinan J."/>
            <person name="Park H.-J.H."/>
            <person name="Ramirez L."/>
            <person name="Alfaro M."/>
            <person name="Sun H."/>
            <person name="Tritt A."/>
            <person name="Yoshinaga Y."/>
            <person name="Zwiers L.-H.L."/>
            <person name="Turgeon B.G."/>
            <person name="Goodwin S.B."/>
            <person name="Spatafora J.W."/>
            <person name="Crous P.W."/>
            <person name="Grigoriev I.V."/>
        </authorList>
    </citation>
    <scope>NUCLEOTIDE SEQUENCE [LARGE SCALE GENOMIC DNA]</scope>
    <source>
        <strain evidence="1 2">CBS 611.86</strain>
    </source>
</reference>
<dbReference type="InterPro" id="IPR011990">
    <property type="entry name" value="TPR-like_helical_dom_sf"/>
</dbReference>
<dbReference type="EMBL" id="JAADJZ010000017">
    <property type="protein sequence ID" value="KAF2869156.1"/>
    <property type="molecule type" value="Genomic_DNA"/>
</dbReference>
<sequence length="102" mass="11345">MHRQTLAQSEKVLGHEHPNALTSVHCLARLFAHRHRYHEALTLYDRASAGDQAVLGQDHPTTRACRQHHADALASQDRASHLSYCPSVDVTEVGRQMSQGAK</sequence>
<gene>
    <name evidence="1" type="ORF">BDV95DRAFT_578477</name>
</gene>
<dbReference type="Proteomes" id="UP000481861">
    <property type="component" value="Unassembled WGS sequence"/>
</dbReference>
<accession>A0A7C8M5F5</accession>
<name>A0A7C8M5F5_9PLEO</name>
<dbReference type="Pfam" id="PF13424">
    <property type="entry name" value="TPR_12"/>
    <property type="match status" value="1"/>
</dbReference>
<protein>
    <recommendedName>
        <fullName evidence="3">Tetratricopeptide repeat-domain-containing protein</fullName>
    </recommendedName>
</protein>
<dbReference type="AlphaFoldDB" id="A0A7C8M5F5"/>
<dbReference type="SUPFAM" id="SSF48452">
    <property type="entry name" value="TPR-like"/>
    <property type="match status" value="1"/>
</dbReference>
<evidence type="ECO:0000313" key="1">
    <source>
        <dbReference type="EMBL" id="KAF2869156.1"/>
    </source>
</evidence>
<proteinExistence type="predicted"/>